<evidence type="ECO:0000313" key="1">
    <source>
        <dbReference type="EMBL" id="OGL86298.1"/>
    </source>
</evidence>
<organism evidence="1 2">
    <name type="scientific">Candidatus Uhrbacteria bacterium RIFCSPLOWO2_02_FULL_48_18</name>
    <dbReference type="NCBI Taxonomy" id="1802408"/>
    <lineage>
        <taxon>Bacteria</taxon>
        <taxon>Candidatus Uhriibacteriota</taxon>
    </lineage>
</organism>
<gene>
    <name evidence="1" type="ORF">A3I41_01910</name>
</gene>
<comment type="caution">
    <text evidence="1">The sequence shown here is derived from an EMBL/GenBank/DDBJ whole genome shotgun (WGS) entry which is preliminary data.</text>
</comment>
<sequence length="111" mass="12243">MSHIKRLIAQFEHELRTAADLTDFFASANAQSSIQTIVQHMSLEVMRRIKSGESLDPLEDALRTMNHCLTGIIKSVPDSILPLVLTNGSAVMILLFMVEHAQSPPVFDAPS</sequence>
<evidence type="ECO:0000313" key="2">
    <source>
        <dbReference type="Proteomes" id="UP000176593"/>
    </source>
</evidence>
<name>A0A1F7V8A1_9BACT</name>
<dbReference type="Proteomes" id="UP000176593">
    <property type="component" value="Unassembled WGS sequence"/>
</dbReference>
<protein>
    <submittedName>
        <fullName evidence="1">Uncharacterized protein</fullName>
    </submittedName>
</protein>
<accession>A0A1F7V8A1</accession>
<proteinExistence type="predicted"/>
<dbReference type="AlphaFoldDB" id="A0A1F7V8A1"/>
<dbReference type="EMBL" id="MGEQ01000010">
    <property type="protein sequence ID" value="OGL86298.1"/>
    <property type="molecule type" value="Genomic_DNA"/>
</dbReference>
<reference evidence="1 2" key="1">
    <citation type="journal article" date="2016" name="Nat. Commun.">
        <title>Thousands of microbial genomes shed light on interconnected biogeochemical processes in an aquifer system.</title>
        <authorList>
            <person name="Anantharaman K."/>
            <person name="Brown C.T."/>
            <person name="Hug L.A."/>
            <person name="Sharon I."/>
            <person name="Castelle C.J."/>
            <person name="Probst A.J."/>
            <person name="Thomas B.C."/>
            <person name="Singh A."/>
            <person name="Wilkins M.J."/>
            <person name="Karaoz U."/>
            <person name="Brodie E.L."/>
            <person name="Williams K.H."/>
            <person name="Hubbard S.S."/>
            <person name="Banfield J.F."/>
        </authorList>
    </citation>
    <scope>NUCLEOTIDE SEQUENCE [LARGE SCALE GENOMIC DNA]</scope>
</reference>